<dbReference type="RefSeq" id="WP_090042493.1">
    <property type="nucleotide sequence ID" value="NZ_FOKI01000030.1"/>
</dbReference>
<name>A0A1I1A9H7_9CLOT</name>
<gene>
    <name evidence="1" type="ORF">SAMN04488528_103013</name>
</gene>
<dbReference type="STRING" id="84698.SAMN04488528_103013"/>
<dbReference type="Proteomes" id="UP000198619">
    <property type="component" value="Unassembled WGS sequence"/>
</dbReference>
<protein>
    <submittedName>
        <fullName evidence="1">Uncharacterized protein</fullName>
    </submittedName>
</protein>
<proteinExistence type="predicted"/>
<reference evidence="1 2" key="1">
    <citation type="submission" date="2016-10" db="EMBL/GenBank/DDBJ databases">
        <authorList>
            <person name="de Groot N.N."/>
        </authorList>
    </citation>
    <scope>NUCLEOTIDE SEQUENCE [LARGE SCALE GENOMIC DNA]</scope>
    <source>
        <strain evidence="1 2">DSM 12271</strain>
    </source>
</reference>
<dbReference type="EMBL" id="FOKI01000030">
    <property type="protein sequence ID" value="SFB33148.1"/>
    <property type="molecule type" value="Genomic_DNA"/>
</dbReference>
<organism evidence="1 2">
    <name type="scientific">Clostridium frigidicarnis</name>
    <dbReference type="NCBI Taxonomy" id="84698"/>
    <lineage>
        <taxon>Bacteria</taxon>
        <taxon>Bacillati</taxon>
        <taxon>Bacillota</taxon>
        <taxon>Clostridia</taxon>
        <taxon>Eubacteriales</taxon>
        <taxon>Clostridiaceae</taxon>
        <taxon>Clostridium</taxon>
    </lineage>
</organism>
<evidence type="ECO:0000313" key="1">
    <source>
        <dbReference type="EMBL" id="SFB33148.1"/>
    </source>
</evidence>
<evidence type="ECO:0000313" key="2">
    <source>
        <dbReference type="Proteomes" id="UP000198619"/>
    </source>
</evidence>
<dbReference type="AlphaFoldDB" id="A0A1I1A9H7"/>
<accession>A0A1I1A9H7</accession>
<keyword evidence="2" id="KW-1185">Reference proteome</keyword>
<sequence>MINSLKKLESQIRKGCEFIDYLKGNYSIEEMNKLFIFWRRETETVLFKIFGDNKNGKLFLIKTDKDVNKFSKADTINILTEGTNRV</sequence>